<dbReference type="SUPFAM" id="SSF52540">
    <property type="entry name" value="P-loop containing nucleoside triphosphate hydrolases"/>
    <property type="match status" value="1"/>
</dbReference>
<dbReference type="PANTHER" id="PTHR43613">
    <property type="entry name" value="ABC TRANSPORTER, ATP-BINDING PROTEIN"/>
    <property type="match status" value="1"/>
</dbReference>
<dbReference type="RefSeq" id="WP_097008803.1">
    <property type="nucleotide sequence ID" value="NZ_OBEJ01000002.1"/>
</dbReference>
<dbReference type="AlphaFoldDB" id="A0A285NYI7"/>
<dbReference type="Pfam" id="PF00005">
    <property type="entry name" value="ABC_tran"/>
    <property type="match status" value="1"/>
</dbReference>
<dbReference type="SMART" id="SM00382">
    <property type="entry name" value="AAA"/>
    <property type="match status" value="1"/>
</dbReference>
<dbReference type="CDD" id="cd03230">
    <property type="entry name" value="ABC_DR_subfamily_A"/>
    <property type="match status" value="1"/>
</dbReference>
<dbReference type="PROSITE" id="PS50893">
    <property type="entry name" value="ABC_TRANSPORTER_2"/>
    <property type="match status" value="1"/>
</dbReference>
<keyword evidence="1" id="KW-0547">Nucleotide-binding</keyword>
<keyword evidence="2 4" id="KW-0067">ATP-binding</keyword>
<dbReference type="InterPro" id="IPR003593">
    <property type="entry name" value="AAA+_ATPase"/>
</dbReference>
<sequence>MTTEQLLRATDIEKRFDDQPVLQGIDLAVEPGEIVLLMGPNGVGKSVFMSCLAGSTAPDAGEIELFDGQSPIDARAETSVMLQGTMADPDLTGRENLRFYEDLHPRGTDEWQALAERLELDADLDRLVREYSGGMERKLELASVLAADVPLYLLDEPTAELDLTTIQTLHDLLLARRDAGKAFLVTSHTPLDARIADRIAFVQNGTVVADGPPEELLGELPEVVRVRGGVPEEERLLGERAFRRGDEVRGFLRGDDGVDAISRSVSDDASVELDPPSYTDLFNYHTYVRPAIDEGKGTGGRARKTVTN</sequence>
<dbReference type="GO" id="GO:0016887">
    <property type="term" value="F:ATP hydrolysis activity"/>
    <property type="evidence" value="ECO:0007669"/>
    <property type="project" value="InterPro"/>
</dbReference>
<gene>
    <name evidence="4" type="ORF">SAMN06269185_1878</name>
</gene>
<dbReference type="Proteomes" id="UP000219453">
    <property type="component" value="Unassembled WGS sequence"/>
</dbReference>
<feature type="domain" description="ABC transporter" evidence="3">
    <location>
        <begin position="7"/>
        <end position="229"/>
    </location>
</feature>
<dbReference type="InterPro" id="IPR027417">
    <property type="entry name" value="P-loop_NTPase"/>
</dbReference>
<dbReference type="OrthoDB" id="18492at2157"/>
<dbReference type="PANTHER" id="PTHR43613:SF1">
    <property type="entry name" value="ABC TRANSPORTER, ATP-BINDING PROTEIN"/>
    <property type="match status" value="1"/>
</dbReference>
<evidence type="ECO:0000313" key="5">
    <source>
        <dbReference type="Proteomes" id="UP000219453"/>
    </source>
</evidence>
<reference evidence="4 5" key="1">
    <citation type="submission" date="2017-09" db="EMBL/GenBank/DDBJ databases">
        <authorList>
            <person name="Ehlers B."/>
            <person name="Leendertz F.H."/>
        </authorList>
    </citation>
    <scope>NUCLEOTIDE SEQUENCE [LARGE SCALE GENOMIC DNA]</scope>
    <source>
        <strain evidence="4 5">DSM 27208</strain>
    </source>
</reference>
<keyword evidence="5" id="KW-1185">Reference proteome</keyword>
<dbReference type="EMBL" id="OBEJ01000002">
    <property type="protein sequence ID" value="SNZ12701.1"/>
    <property type="molecule type" value="Genomic_DNA"/>
</dbReference>
<dbReference type="GO" id="GO:0005524">
    <property type="term" value="F:ATP binding"/>
    <property type="evidence" value="ECO:0007669"/>
    <property type="project" value="UniProtKB-KW"/>
</dbReference>
<evidence type="ECO:0000259" key="3">
    <source>
        <dbReference type="PROSITE" id="PS50893"/>
    </source>
</evidence>
<protein>
    <submittedName>
        <fullName evidence="4">ABC-2 type transport system ATP-binding protein</fullName>
    </submittedName>
</protein>
<dbReference type="InterPro" id="IPR003439">
    <property type="entry name" value="ABC_transporter-like_ATP-bd"/>
</dbReference>
<evidence type="ECO:0000256" key="2">
    <source>
        <dbReference type="ARBA" id="ARBA00022840"/>
    </source>
</evidence>
<accession>A0A285NYI7</accession>
<evidence type="ECO:0000313" key="4">
    <source>
        <dbReference type="EMBL" id="SNZ12701.1"/>
    </source>
</evidence>
<organism evidence="4 5">
    <name type="scientific">Natronoarchaeum philippinense</name>
    <dbReference type="NCBI Taxonomy" id="558529"/>
    <lineage>
        <taxon>Archaea</taxon>
        <taxon>Methanobacteriati</taxon>
        <taxon>Methanobacteriota</taxon>
        <taxon>Stenosarchaea group</taxon>
        <taxon>Halobacteria</taxon>
        <taxon>Halobacteriales</taxon>
        <taxon>Natronoarchaeaceae</taxon>
    </lineage>
</organism>
<name>A0A285NYI7_NATPI</name>
<proteinExistence type="predicted"/>
<dbReference type="Gene3D" id="3.40.50.300">
    <property type="entry name" value="P-loop containing nucleotide triphosphate hydrolases"/>
    <property type="match status" value="1"/>
</dbReference>
<evidence type="ECO:0000256" key="1">
    <source>
        <dbReference type="ARBA" id="ARBA00022741"/>
    </source>
</evidence>